<evidence type="ECO:0000313" key="3">
    <source>
        <dbReference type="Proteomes" id="UP000283269"/>
    </source>
</evidence>
<dbReference type="OrthoDB" id="2641813at2759"/>
<feature type="compositionally biased region" description="Polar residues" evidence="1">
    <location>
        <begin position="137"/>
        <end position="152"/>
    </location>
</feature>
<accession>A0A409XU96</accession>
<organism evidence="2 3">
    <name type="scientific">Psilocybe cyanescens</name>
    <dbReference type="NCBI Taxonomy" id="93625"/>
    <lineage>
        <taxon>Eukaryota</taxon>
        <taxon>Fungi</taxon>
        <taxon>Dikarya</taxon>
        <taxon>Basidiomycota</taxon>
        <taxon>Agaricomycotina</taxon>
        <taxon>Agaricomycetes</taxon>
        <taxon>Agaricomycetidae</taxon>
        <taxon>Agaricales</taxon>
        <taxon>Agaricineae</taxon>
        <taxon>Strophariaceae</taxon>
        <taxon>Psilocybe</taxon>
    </lineage>
</organism>
<dbReference type="Proteomes" id="UP000283269">
    <property type="component" value="Unassembled WGS sequence"/>
</dbReference>
<dbReference type="InParanoid" id="A0A409XU96"/>
<reference evidence="2 3" key="1">
    <citation type="journal article" date="2018" name="Evol. Lett.">
        <title>Horizontal gene cluster transfer increased hallucinogenic mushroom diversity.</title>
        <authorList>
            <person name="Reynolds H.T."/>
            <person name="Vijayakumar V."/>
            <person name="Gluck-Thaler E."/>
            <person name="Korotkin H.B."/>
            <person name="Matheny P.B."/>
            <person name="Slot J.C."/>
        </authorList>
    </citation>
    <scope>NUCLEOTIDE SEQUENCE [LARGE SCALE GENOMIC DNA]</scope>
    <source>
        <strain evidence="2 3">2631</strain>
    </source>
</reference>
<comment type="caution">
    <text evidence="2">The sequence shown here is derived from an EMBL/GenBank/DDBJ whole genome shotgun (WGS) entry which is preliminary data.</text>
</comment>
<proteinExistence type="predicted"/>
<keyword evidence="3" id="KW-1185">Reference proteome</keyword>
<evidence type="ECO:0000256" key="1">
    <source>
        <dbReference type="SAM" id="MobiDB-lite"/>
    </source>
</evidence>
<name>A0A409XU96_PSICY</name>
<gene>
    <name evidence="2" type="ORF">CVT25_004977</name>
</gene>
<protein>
    <submittedName>
        <fullName evidence="2">Uncharacterized protein</fullName>
    </submittedName>
</protein>
<evidence type="ECO:0000313" key="2">
    <source>
        <dbReference type="EMBL" id="PPQ94254.1"/>
    </source>
</evidence>
<sequence length="152" mass="16773">MQIDEDSDISSVSSLSTQSSLFSLSSFGSGSEAGEIPLDAAHAQSTNSDSEDKENILYIKRLAAIHKHIQYLEKNHILQPKKVQILSQLALVLVAFKDGDPEQFWCNLHELGHTAQYCPFKCDALGRGDQHDYDNPMDNSGIANNTGEPYGY</sequence>
<dbReference type="AlphaFoldDB" id="A0A409XU96"/>
<dbReference type="EMBL" id="NHYD01000402">
    <property type="protein sequence ID" value="PPQ94254.1"/>
    <property type="molecule type" value="Genomic_DNA"/>
</dbReference>
<feature type="region of interest" description="Disordered" evidence="1">
    <location>
        <begin position="133"/>
        <end position="152"/>
    </location>
</feature>